<dbReference type="AlphaFoldDB" id="A0AA38SL31"/>
<evidence type="ECO:0000313" key="3">
    <source>
        <dbReference type="Proteomes" id="UP001172457"/>
    </source>
</evidence>
<evidence type="ECO:0000313" key="2">
    <source>
        <dbReference type="EMBL" id="KAJ9544378.1"/>
    </source>
</evidence>
<sequence length="242" mass="28807">MWSNYFCSTSQRNSQPDQNSENAKQKHLREREVLTVAERSGEASGIDFERKRKEKESDDSKKRKNKNIKRKESKLKKRKMSKCAKKRKKFEPQISNMLRLMLKEKEENSSREKVLEAVERKSTKKGEKTWKLEKLNPVSISRPRVFKFGVAKLAKMGNLGLISERVRVVPIRYGDWFSMIYRCTIYNWSLDIWNYLKHDNLPKDKMEARKTRSKASRYTIFEDQLYRRSTSRLLLRCVVSQA</sequence>
<feature type="region of interest" description="Disordered" evidence="1">
    <location>
        <begin position="1"/>
        <end position="87"/>
    </location>
</feature>
<proteinExistence type="predicted"/>
<dbReference type="Proteomes" id="UP001172457">
    <property type="component" value="Chromosome 6"/>
</dbReference>
<comment type="caution">
    <text evidence="2">The sequence shown here is derived from an EMBL/GenBank/DDBJ whole genome shotgun (WGS) entry which is preliminary data.</text>
</comment>
<feature type="compositionally biased region" description="Polar residues" evidence="1">
    <location>
        <begin position="1"/>
        <end position="22"/>
    </location>
</feature>
<protein>
    <submittedName>
        <fullName evidence="2">Uncharacterized protein</fullName>
    </submittedName>
</protein>
<feature type="compositionally biased region" description="Basic residues" evidence="1">
    <location>
        <begin position="62"/>
        <end position="87"/>
    </location>
</feature>
<gene>
    <name evidence="2" type="ORF">OSB04_024085</name>
</gene>
<evidence type="ECO:0000256" key="1">
    <source>
        <dbReference type="SAM" id="MobiDB-lite"/>
    </source>
</evidence>
<feature type="compositionally biased region" description="Basic and acidic residues" evidence="1">
    <location>
        <begin position="47"/>
        <end position="61"/>
    </location>
</feature>
<keyword evidence="3" id="KW-1185">Reference proteome</keyword>
<name>A0AA38SL31_9ASTR</name>
<reference evidence="2" key="1">
    <citation type="submission" date="2023-03" db="EMBL/GenBank/DDBJ databases">
        <title>Chromosome-scale reference genome and RAD-based genetic map of yellow starthistle (Centaurea solstitialis) reveal putative structural variation and QTLs associated with invader traits.</title>
        <authorList>
            <person name="Reatini B."/>
            <person name="Cang F.A."/>
            <person name="Jiang Q."/>
            <person name="Mckibben M.T.W."/>
            <person name="Barker M.S."/>
            <person name="Rieseberg L.H."/>
            <person name="Dlugosch K.M."/>
        </authorList>
    </citation>
    <scope>NUCLEOTIDE SEQUENCE</scope>
    <source>
        <strain evidence="2">CAN-66</strain>
        <tissue evidence="2">Leaf</tissue>
    </source>
</reference>
<organism evidence="2 3">
    <name type="scientific">Centaurea solstitialis</name>
    <name type="common">yellow star-thistle</name>
    <dbReference type="NCBI Taxonomy" id="347529"/>
    <lineage>
        <taxon>Eukaryota</taxon>
        <taxon>Viridiplantae</taxon>
        <taxon>Streptophyta</taxon>
        <taxon>Embryophyta</taxon>
        <taxon>Tracheophyta</taxon>
        <taxon>Spermatophyta</taxon>
        <taxon>Magnoliopsida</taxon>
        <taxon>eudicotyledons</taxon>
        <taxon>Gunneridae</taxon>
        <taxon>Pentapetalae</taxon>
        <taxon>asterids</taxon>
        <taxon>campanulids</taxon>
        <taxon>Asterales</taxon>
        <taxon>Asteraceae</taxon>
        <taxon>Carduoideae</taxon>
        <taxon>Cardueae</taxon>
        <taxon>Centaureinae</taxon>
        <taxon>Centaurea</taxon>
    </lineage>
</organism>
<dbReference type="EMBL" id="JARYMX010000006">
    <property type="protein sequence ID" value="KAJ9544378.1"/>
    <property type="molecule type" value="Genomic_DNA"/>
</dbReference>
<accession>A0AA38SL31</accession>